<comment type="similarity">
    <text evidence="8 9">Belongs to the TRAP transporter small permease family.</text>
</comment>
<dbReference type="InterPro" id="IPR007387">
    <property type="entry name" value="TRAP_DctQ"/>
</dbReference>
<comment type="subunit">
    <text evidence="9">The complex comprises the extracytoplasmic solute receptor protein and the two transmembrane proteins.</text>
</comment>
<feature type="transmembrane region" description="Helical" evidence="9">
    <location>
        <begin position="44"/>
        <end position="65"/>
    </location>
</feature>
<dbReference type="AlphaFoldDB" id="A0A211ZET8"/>
<evidence type="ECO:0000256" key="3">
    <source>
        <dbReference type="ARBA" id="ARBA00022475"/>
    </source>
</evidence>
<keyword evidence="4 9" id="KW-0997">Cell inner membrane</keyword>
<evidence type="ECO:0000256" key="9">
    <source>
        <dbReference type="RuleBase" id="RU369079"/>
    </source>
</evidence>
<proteinExistence type="inferred from homology"/>
<feature type="transmembrane region" description="Helical" evidence="9">
    <location>
        <begin position="157"/>
        <end position="176"/>
    </location>
</feature>
<keyword evidence="6 9" id="KW-1133">Transmembrane helix</keyword>
<sequence length="188" mass="20509">MVTNDVVARAHPGRGTAPATQIPAQPAGAVAKTRPSLSARLEDACLAACMAAMAAITFANVLARYFTDASFAFTEEYTVVLLTIMSLLGAAAAVRGNRHIRMSFFADRLPERWRTRLEAAVMLSVAVVFLLLAVYGTRASYNEYRYEEVSPGLGQPAWIYSMWVPLISLLIAVRAVGRALRVRRCNAE</sequence>
<feature type="transmembrane region" description="Helical" evidence="9">
    <location>
        <begin position="117"/>
        <end position="137"/>
    </location>
</feature>
<keyword evidence="5 9" id="KW-0812">Transmembrane</keyword>
<evidence type="ECO:0000256" key="1">
    <source>
        <dbReference type="ARBA" id="ARBA00004429"/>
    </source>
</evidence>
<evidence type="ECO:0000313" key="11">
    <source>
        <dbReference type="EMBL" id="OWJ63753.1"/>
    </source>
</evidence>
<evidence type="ECO:0000256" key="7">
    <source>
        <dbReference type="ARBA" id="ARBA00023136"/>
    </source>
</evidence>
<evidence type="ECO:0000256" key="4">
    <source>
        <dbReference type="ARBA" id="ARBA00022519"/>
    </source>
</evidence>
<dbReference type="GO" id="GO:0022857">
    <property type="term" value="F:transmembrane transporter activity"/>
    <property type="evidence" value="ECO:0007669"/>
    <property type="project" value="UniProtKB-UniRule"/>
</dbReference>
<name>A0A211ZET8_9PROT</name>
<keyword evidence="7 9" id="KW-0472">Membrane</keyword>
<evidence type="ECO:0000259" key="10">
    <source>
        <dbReference type="Pfam" id="PF04290"/>
    </source>
</evidence>
<evidence type="ECO:0000256" key="6">
    <source>
        <dbReference type="ARBA" id="ARBA00022989"/>
    </source>
</evidence>
<comment type="function">
    <text evidence="9">Part of the tripartite ATP-independent periplasmic (TRAP) transport system.</text>
</comment>
<dbReference type="EMBL" id="NHON01000081">
    <property type="protein sequence ID" value="OWJ63753.1"/>
    <property type="molecule type" value="Genomic_DNA"/>
</dbReference>
<dbReference type="InterPro" id="IPR055348">
    <property type="entry name" value="DctQ"/>
</dbReference>
<keyword evidence="3" id="KW-1003">Cell membrane</keyword>
<dbReference type="OrthoDB" id="4964541at2"/>
<comment type="subcellular location">
    <subcellularLocation>
        <location evidence="1 9">Cell inner membrane</location>
        <topology evidence="1 9">Multi-pass membrane protein</topology>
    </subcellularLocation>
</comment>
<accession>A0A211ZET8</accession>
<comment type="caution">
    <text evidence="11">The sequence shown here is derived from an EMBL/GenBank/DDBJ whole genome shotgun (WGS) entry which is preliminary data.</text>
</comment>
<keyword evidence="12" id="KW-1185">Reference proteome</keyword>
<organism evidence="11 12">
    <name type="scientific">Inquilinus limosus</name>
    <dbReference type="NCBI Taxonomy" id="171674"/>
    <lineage>
        <taxon>Bacteria</taxon>
        <taxon>Pseudomonadati</taxon>
        <taxon>Pseudomonadota</taxon>
        <taxon>Alphaproteobacteria</taxon>
        <taxon>Rhodospirillales</taxon>
        <taxon>Rhodospirillaceae</taxon>
        <taxon>Inquilinus</taxon>
    </lineage>
</organism>
<dbReference type="Proteomes" id="UP000196655">
    <property type="component" value="Unassembled WGS sequence"/>
</dbReference>
<evidence type="ECO:0000256" key="2">
    <source>
        <dbReference type="ARBA" id="ARBA00022448"/>
    </source>
</evidence>
<dbReference type="Pfam" id="PF04290">
    <property type="entry name" value="DctQ"/>
    <property type="match status" value="1"/>
</dbReference>
<feature type="transmembrane region" description="Helical" evidence="9">
    <location>
        <begin position="77"/>
        <end position="96"/>
    </location>
</feature>
<protein>
    <recommendedName>
        <fullName evidence="9">TRAP transporter small permease protein</fullName>
    </recommendedName>
</protein>
<gene>
    <name evidence="11" type="ORF">BWR60_28310</name>
</gene>
<evidence type="ECO:0000256" key="8">
    <source>
        <dbReference type="ARBA" id="ARBA00038436"/>
    </source>
</evidence>
<dbReference type="PANTHER" id="PTHR35011">
    <property type="entry name" value="2,3-DIKETO-L-GULONATE TRAP TRANSPORTER SMALL PERMEASE PROTEIN YIAM"/>
    <property type="match status" value="1"/>
</dbReference>
<feature type="domain" description="Tripartite ATP-independent periplasmic transporters DctQ component" evidence="10">
    <location>
        <begin position="53"/>
        <end position="183"/>
    </location>
</feature>
<evidence type="ECO:0000313" key="12">
    <source>
        <dbReference type="Proteomes" id="UP000196655"/>
    </source>
</evidence>
<evidence type="ECO:0000256" key="5">
    <source>
        <dbReference type="ARBA" id="ARBA00022692"/>
    </source>
</evidence>
<keyword evidence="2 9" id="KW-0813">Transport</keyword>
<reference evidence="12" key="1">
    <citation type="submission" date="2017-05" db="EMBL/GenBank/DDBJ databases">
        <authorList>
            <person name="Macchi M."/>
            <person name="Festa S."/>
            <person name="Coppotelli B.M."/>
            <person name="Morelli I.S."/>
        </authorList>
    </citation>
    <scope>NUCLEOTIDE SEQUENCE [LARGE SCALE GENOMIC DNA]</scope>
    <source>
        <strain evidence="12">I</strain>
    </source>
</reference>
<dbReference type="GO" id="GO:0005886">
    <property type="term" value="C:plasma membrane"/>
    <property type="evidence" value="ECO:0007669"/>
    <property type="project" value="UniProtKB-SubCell"/>
</dbReference>